<dbReference type="SUPFAM" id="SSF51695">
    <property type="entry name" value="PLC-like phosphodiesterases"/>
    <property type="match status" value="1"/>
</dbReference>
<dbReference type="PANTHER" id="PTHR46211:SF1">
    <property type="entry name" value="GLYCEROPHOSPHODIESTER PHOSPHODIESTERASE, CYTOPLASMIC"/>
    <property type="match status" value="1"/>
</dbReference>
<organism evidence="2 3">
    <name type="scientific">Aduncisulcus paluster</name>
    <dbReference type="NCBI Taxonomy" id="2918883"/>
    <lineage>
        <taxon>Eukaryota</taxon>
        <taxon>Metamonada</taxon>
        <taxon>Carpediemonas-like organisms</taxon>
        <taxon>Aduncisulcus</taxon>
    </lineage>
</organism>
<gene>
    <name evidence="2" type="ORF">ADUPG1_000674</name>
</gene>
<evidence type="ECO:0000313" key="2">
    <source>
        <dbReference type="EMBL" id="GKT28478.1"/>
    </source>
</evidence>
<dbReference type="PANTHER" id="PTHR46211">
    <property type="entry name" value="GLYCEROPHOSPHORYL DIESTER PHOSPHODIESTERASE"/>
    <property type="match status" value="1"/>
</dbReference>
<evidence type="ECO:0000313" key="3">
    <source>
        <dbReference type="Proteomes" id="UP001057375"/>
    </source>
</evidence>
<sequence length="168" mass="18784">MMLIGHRGCKYPGYNQNTIRAFEKVTSEGVPAIEFDVQLSADKELVVVHNLDLEEVSTGKGEDRIPFLAEVFDFFASCAEDRRPSIHMELKGNNTGKQAGELFNEYVAAGKLNISDLLVSSFNWEELKSLREVCPEAKIALLDGAIRRNLLLKKTGPEAEKYFAELFA</sequence>
<dbReference type="Pfam" id="PF03009">
    <property type="entry name" value="GDPD"/>
    <property type="match status" value="1"/>
</dbReference>
<dbReference type="InterPro" id="IPR030395">
    <property type="entry name" value="GP_PDE_dom"/>
</dbReference>
<comment type="caution">
    <text evidence="2">The sequence shown here is derived from an EMBL/GenBank/DDBJ whole genome shotgun (WGS) entry which is preliminary data.</text>
</comment>
<keyword evidence="3" id="KW-1185">Reference proteome</keyword>
<dbReference type="PROSITE" id="PS51704">
    <property type="entry name" value="GP_PDE"/>
    <property type="match status" value="1"/>
</dbReference>
<evidence type="ECO:0000259" key="1">
    <source>
        <dbReference type="PROSITE" id="PS51704"/>
    </source>
</evidence>
<name>A0ABQ5K7V3_9EUKA</name>
<dbReference type="Gene3D" id="3.20.20.190">
    <property type="entry name" value="Phosphatidylinositol (PI) phosphodiesterase"/>
    <property type="match status" value="2"/>
</dbReference>
<reference evidence="2" key="1">
    <citation type="submission" date="2022-03" db="EMBL/GenBank/DDBJ databases">
        <title>Draft genome sequence of Aduncisulcus paluster, a free-living microaerophilic Fornicata.</title>
        <authorList>
            <person name="Yuyama I."/>
            <person name="Kume K."/>
            <person name="Tamura T."/>
            <person name="Inagaki Y."/>
            <person name="Hashimoto T."/>
        </authorList>
    </citation>
    <scope>NUCLEOTIDE SEQUENCE</scope>
    <source>
        <strain evidence="2">NY0171</strain>
    </source>
</reference>
<dbReference type="EMBL" id="BQXS01000307">
    <property type="protein sequence ID" value="GKT28478.1"/>
    <property type="molecule type" value="Genomic_DNA"/>
</dbReference>
<dbReference type="CDD" id="cd08556">
    <property type="entry name" value="GDPD"/>
    <property type="match status" value="1"/>
</dbReference>
<feature type="domain" description="GP-PDE" evidence="1">
    <location>
        <begin position="1"/>
        <end position="168"/>
    </location>
</feature>
<dbReference type="InterPro" id="IPR017946">
    <property type="entry name" value="PLC-like_Pdiesterase_TIM-brl"/>
</dbReference>
<proteinExistence type="predicted"/>
<protein>
    <submittedName>
        <fullName evidence="2">Glycerophosphodiester phosphodiesterase</fullName>
    </submittedName>
</protein>
<feature type="non-terminal residue" evidence="2">
    <location>
        <position position="168"/>
    </location>
</feature>
<dbReference type="Proteomes" id="UP001057375">
    <property type="component" value="Unassembled WGS sequence"/>
</dbReference>
<accession>A0ABQ5K7V3</accession>